<dbReference type="PANTHER" id="PTHR28629:SF4">
    <property type="entry name" value="TRIOKINASE_FMN CYCLASE"/>
    <property type="match status" value="1"/>
</dbReference>
<dbReference type="GO" id="GO:0004371">
    <property type="term" value="F:glycerone kinase activity"/>
    <property type="evidence" value="ECO:0007669"/>
    <property type="project" value="InterPro"/>
</dbReference>
<dbReference type="GO" id="GO:0019563">
    <property type="term" value="P:glycerol catabolic process"/>
    <property type="evidence" value="ECO:0007669"/>
    <property type="project" value="TreeGrafter"/>
</dbReference>
<evidence type="ECO:0000313" key="3">
    <source>
        <dbReference type="Proteomes" id="UP000254802"/>
    </source>
</evidence>
<evidence type="ECO:0000259" key="1">
    <source>
        <dbReference type="PROSITE" id="PS51481"/>
    </source>
</evidence>
<dbReference type="Pfam" id="PF02733">
    <property type="entry name" value="Dak1"/>
    <property type="match status" value="1"/>
</dbReference>
<dbReference type="EMBL" id="UGPN01000002">
    <property type="protein sequence ID" value="STY64724.1"/>
    <property type="molecule type" value="Genomic_DNA"/>
</dbReference>
<name>A0A378N8F7_MANHA</name>
<proteinExistence type="predicted"/>
<gene>
    <name evidence="2" type="primary">dhaK_5</name>
    <name evidence="2" type="ORF">NCTC10638_03914</name>
</gene>
<dbReference type="Proteomes" id="UP000254802">
    <property type="component" value="Unassembled WGS sequence"/>
</dbReference>
<sequence>MGRNRRKQSGIEKGDRVIALVNNLGAVPLSELYAVYDALEKECQTFGLSIERSLVGSYCTSLDMQGISITLLKVDEDILKLWMLR</sequence>
<dbReference type="PANTHER" id="PTHR28629">
    <property type="entry name" value="TRIOKINASE/FMN CYCLASE"/>
    <property type="match status" value="1"/>
</dbReference>
<feature type="domain" description="DhaK" evidence="1">
    <location>
        <begin position="1"/>
        <end position="85"/>
    </location>
</feature>
<evidence type="ECO:0000313" key="2">
    <source>
        <dbReference type="EMBL" id="STY64724.1"/>
    </source>
</evidence>
<dbReference type="Gene3D" id="3.30.1180.20">
    <property type="entry name" value="Dihydroxyacetone kinase, domain 2"/>
    <property type="match status" value="1"/>
</dbReference>
<dbReference type="InterPro" id="IPR050861">
    <property type="entry name" value="Dihydroxyacetone_Kinase"/>
</dbReference>
<dbReference type="GO" id="GO:0005829">
    <property type="term" value="C:cytosol"/>
    <property type="evidence" value="ECO:0007669"/>
    <property type="project" value="TreeGrafter"/>
</dbReference>
<protein>
    <submittedName>
        <fullName evidence="2">PTS-dependent dihydroxyacetone kinase, dihydroxyacetone-binding subunit dhaK</fullName>
        <ecNumber evidence="2">2.7.-.-</ecNumber>
    </submittedName>
</protein>
<reference evidence="2 3" key="1">
    <citation type="submission" date="2018-06" db="EMBL/GenBank/DDBJ databases">
        <authorList>
            <consortium name="Pathogen Informatics"/>
            <person name="Doyle S."/>
        </authorList>
    </citation>
    <scope>NUCLEOTIDE SEQUENCE [LARGE SCALE GENOMIC DNA]</scope>
    <source>
        <strain evidence="2 3">NCTC10638</strain>
    </source>
</reference>
<dbReference type="AlphaFoldDB" id="A0A378N8F7"/>
<dbReference type="SUPFAM" id="SSF82549">
    <property type="entry name" value="DAK1/DegV-like"/>
    <property type="match status" value="1"/>
</dbReference>
<dbReference type="InterPro" id="IPR004006">
    <property type="entry name" value="DhaK_dom"/>
</dbReference>
<organism evidence="2 3">
    <name type="scientific">Mannheimia haemolytica</name>
    <name type="common">Pasteurella haemolytica</name>
    <dbReference type="NCBI Taxonomy" id="75985"/>
    <lineage>
        <taxon>Bacteria</taxon>
        <taxon>Pseudomonadati</taxon>
        <taxon>Pseudomonadota</taxon>
        <taxon>Gammaproteobacteria</taxon>
        <taxon>Pasteurellales</taxon>
        <taxon>Pasteurellaceae</taxon>
        <taxon>Mannheimia</taxon>
    </lineage>
</organism>
<dbReference type="EC" id="2.7.-.-" evidence="2"/>
<dbReference type="PROSITE" id="PS51481">
    <property type="entry name" value="DHAK"/>
    <property type="match status" value="1"/>
</dbReference>
<accession>A0A378N8F7</accession>
<keyword evidence="2" id="KW-0418">Kinase</keyword>
<keyword evidence="2" id="KW-0808">Transferase</keyword>